<dbReference type="SMART" id="SM00220">
    <property type="entry name" value="S_TKc"/>
    <property type="match status" value="1"/>
</dbReference>
<dbReference type="Gene3D" id="1.10.510.10">
    <property type="entry name" value="Transferase(Phosphotransferase) domain 1"/>
    <property type="match status" value="1"/>
</dbReference>
<name>A0AAV9NE02_9EURO</name>
<comment type="caution">
    <text evidence="2">The sequence shown here is derived from an EMBL/GenBank/DDBJ whole genome shotgun (WGS) entry which is preliminary data.</text>
</comment>
<organism evidence="2 3">
    <name type="scientific">Exophiala bonariae</name>
    <dbReference type="NCBI Taxonomy" id="1690606"/>
    <lineage>
        <taxon>Eukaryota</taxon>
        <taxon>Fungi</taxon>
        <taxon>Dikarya</taxon>
        <taxon>Ascomycota</taxon>
        <taxon>Pezizomycotina</taxon>
        <taxon>Eurotiomycetes</taxon>
        <taxon>Chaetothyriomycetidae</taxon>
        <taxon>Chaetothyriales</taxon>
        <taxon>Herpotrichiellaceae</taxon>
        <taxon>Exophiala</taxon>
    </lineage>
</organism>
<reference evidence="2 3" key="1">
    <citation type="submission" date="2023-08" db="EMBL/GenBank/DDBJ databases">
        <title>Black Yeasts Isolated from many extreme environments.</title>
        <authorList>
            <person name="Coleine C."/>
            <person name="Stajich J.E."/>
            <person name="Selbmann L."/>
        </authorList>
    </citation>
    <scope>NUCLEOTIDE SEQUENCE [LARGE SCALE GENOMIC DNA]</scope>
    <source>
        <strain evidence="2 3">CCFEE 5792</strain>
    </source>
</reference>
<protein>
    <recommendedName>
        <fullName evidence="1">Protein kinase domain-containing protein</fullName>
    </recommendedName>
</protein>
<sequence length="232" mass="26357">MAMASTSSEMVGASGRCYVFHQLIQEREHLGRLWLATSGHDKFILKDIPENIFSAFNEDIGPSLPKTSYLRLPLDTIAEQRIFVYKYLTDDFLSLVSKQIPVRTAKHILKSTLRGIAELHDQDIVHLDIKPDNIMVDCCYVDQVLTIEEVQIIDFENACYLPKSRNIKGMLAGNDNWRSPAAHVRGALNKPTDIFSFGVVYIFAMFGRVIVGRDDDFQKHEELDALPAMIRL</sequence>
<dbReference type="Pfam" id="PF00069">
    <property type="entry name" value="Pkinase"/>
    <property type="match status" value="1"/>
</dbReference>
<dbReference type="GO" id="GO:0005634">
    <property type="term" value="C:nucleus"/>
    <property type="evidence" value="ECO:0007669"/>
    <property type="project" value="TreeGrafter"/>
</dbReference>
<dbReference type="RefSeq" id="XP_064706582.1">
    <property type="nucleotide sequence ID" value="XM_064845728.1"/>
</dbReference>
<dbReference type="GO" id="GO:0044773">
    <property type="term" value="P:mitotic DNA damage checkpoint signaling"/>
    <property type="evidence" value="ECO:0007669"/>
    <property type="project" value="TreeGrafter"/>
</dbReference>
<dbReference type="EMBL" id="JAVRRD010000012">
    <property type="protein sequence ID" value="KAK5053140.1"/>
    <property type="molecule type" value="Genomic_DNA"/>
</dbReference>
<keyword evidence="3" id="KW-1185">Reference proteome</keyword>
<dbReference type="InterPro" id="IPR008271">
    <property type="entry name" value="Ser/Thr_kinase_AS"/>
</dbReference>
<dbReference type="SUPFAM" id="SSF56112">
    <property type="entry name" value="Protein kinase-like (PK-like)"/>
    <property type="match status" value="1"/>
</dbReference>
<dbReference type="AlphaFoldDB" id="A0AAV9NE02"/>
<evidence type="ECO:0000313" key="2">
    <source>
        <dbReference type="EMBL" id="KAK5053140.1"/>
    </source>
</evidence>
<dbReference type="PROSITE" id="PS50011">
    <property type="entry name" value="PROTEIN_KINASE_DOM"/>
    <property type="match status" value="1"/>
</dbReference>
<gene>
    <name evidence="2" type="ORF">LTR84_002114</name>
</gene>
<dbReference type="Proteomes" id="UP001358417">
    <property type="component" value="Unassembled WGS sequence"/>
</dbReference>
<proteinExistence type="predicted"/>
<feature type="domain" description="Protein kinase" evidence="1">
    <location>
        <begin position="1"/>
        <end position="232"/>
    </location>
</feature>
<evidence type="ECO:0000313" key="3">
    <source>
        <dbReference type="Proteomes" id="UP001358417"/>
    </source>
</evidence>
<dbReference type="GO" id="GO:0005524">
    <property type="term" value="F:ATP binding"/>
    <property type="evidence" value="ECO:0007669"/>
    <property type="project" value="InterPro"/>
</dbReference>
<dbReference type="GO" id="GO:0004674">
    <property type="term" value="F:protein serine/threonine kinase activity"/>
    <property type="evidence" value="ECO:0007669"/>
    <property type="project" value="TreeGrafter"/>
</dbReference>
<dbReference type="PROSITE" id="PS00108">
    <property type="entry name" value="PROTEIN_KINASE_ST"/>
    <property type="match status" value="1"/>
</dbReference>
<evidence type="ECO:0000259" key="1">
    <source>
        <dbReference type="PROSITE" id="PS50011"/>
    </source>
</evidence>
<dbReference type="InterPro" id="IPR000719">
    <property type="entry name" value="Prot_kinase_dom"/>
</dbReference>
<dbReference type="PANTHER" id="PTHR44167">
    <property type="entry name" value="OVARIAN-SPECIFIC SERINE/THREONINE-PROTEIN KINASE LOK-RELATED"/>
    <property type="match status" value="1"/>
</dbReference>
<dbReference type="InterPro" id="IPR011009">
    <property type="entry name" value="Kinase-like_dom_sf"/>
</dbReference>
<dbReference type="PANTHER" id="PTHR44167:SF24">
    <property type="entry name" value="SERINE_THREONINE-PROTEIN KINASE CHK2"/>
    <property type="match status" value="1"/>
</dbReference>
<dbReference type="GeneID" id="89970326"/>
<accession>A0AAV9NE02</accession>